<organism evidence="2 3">
    <name type="scientific">Emiliania huxleyi (strain CCMP1516)</name>
    <dbReference type="NCBI Taxonomy" id="280463"/>
    <lineage>
        <taxon>Eukaryota</taxon>
        <taxon>Haptista</taxon>
        <taxon>Haptophyta</taxon>
        <taxon>Prymnesiophyceae</taxon>
        <taxon>Isochrysidales</taxon>
        <taxon>Noelaerhabdaceae</taxon>
        <taxon>Emiliania</taxon>
    </lineage>
</organism>
<reference evidence="2" key="2">
    <citation type="submission" date="2024-10" db="UniProtKB">
        <authorList>
            <consortium name="EnsemblProtists"/>
        </authorList>
    </citation>
    <scope>IDENTIFICATION</scope>
</reference>
<name>A0A0D3KUD0_EMIH1</name>
<dbReference type="AlphaFoldDB" id="A0A0D3KUD0"/>
<sequence>MLSHERERLGKERYLADLEVKRDQLTFYLDRLASIQMQATLVTGFAFGVLGPDVIEALPFFDAPVITYVYNMSATMSMLCSTGAVVMSSILMWEVNRLSLYGSVSAAVVAARRHEIAVIGIYLGSLALLTVCVCFGFLATCEAVGVAHGAGCHRAGYSVMLLVITTVGFFGWMARRMHLKFRGYSQGPAVKAAPVHLDVESAGIDTGLRHSLLAPLSQHAKVSQM</sequence>
<keyword evidence="1" id="KW-0472">Membrane</keyword>
<feature type="transmembrane region" description="Helical" evidence="1">
    <location>
        <begin position="155"/>
        <end position="174"/>
    </location>
</feature>
<evidence type="ECO:0000313" key="2">
    <source>
        <dbReference type="EnsemblProtists" id="EOD39365"/>
    </source>
</evidence>
<dbReference type="GeneID" id="17284636"/>
<dbReference type="EnsemblProtists" id="EOD36469">
    <property type="protein sequence ID" value="EOD36469"/>
    <property type="gene ID" value="EMIHUDRAFT_440531"/>
</dbReference>
<evidence type="ECO:0000313" key="3">
    <source>
        <dbReference type="Proteomes" id="UP000013827"/>
    </source>
</evidence>
<keyword evidence="3" id="KW-1185">Reference proteome</keyword>
<proteinExistence type="predicted"/>
<protein>
    <recommendedName>
        <fullName evidence="4">Transmembrane protein</fullName>
    </recommendedName>
</protein>
<dbReference type="RefSeq" id="XP_005788898.1">
    <property type="nucleotide sequence ID" value="XM_005788841.1"/>
</dbReference>
<dbReference type="GeneID" id="17281739"/>
<evidence type="ECO:0008006" key="4">
    <source>
        <dbReference type="Google" id="ProtNLM"/>
    </source>
</evidence>
<dbReference type="PaxDb" id="2903-EOD36469"/>
<feature type="transmembrane region" description="Helical" evidence="1">
    <location>
        <begin position="116"/>
        <end position="139"/>
    </location>
</feature>
<feature type="transmembrane region" description="Helical" evidence="1">
    <location>
        <begin position="32"/>
        <end position="50"/>
    </location>
</feature>
<reference evidence="3" key="1">
    <citation type="journal article" date="2013" name="Nature">
        <title>Pan genome of the phytoplankton Emiliania underpins its global distribution.</title>
        <authorList>
            <person name="Read B.A."/>
            <person name="Kegel J."/>
            <person name="Klute M.J."/>
            <person name="Kuo A."/>
            <person name="Lefebvre S.C."/>
            <person name="Maumus F."/>
            <person name="Mayer C."/>
            <person name="Miller J."/>
            <person name="Monier A."/>
            <person name="Salamov A."/>
            <person name="Young J."/>
            <person name="Aguilar M."/>
            <person name="Claverie J.M."/>
            <person name="Frickenhaus S."/>
            <person name="Gonzalez K."/>
            <person name="Herman E.K."/>
            <person name="Lin Y.C."/>
            <person name="Napier J."/>
            <person name="Ogata H."/>
            <person name="Sarno A.F."/>
            <person name="Shmutz J."/>
            <person name="Schroeder D."/>
            <person name="de Vargas C."/>
            <person name="Verret F."/>
            <person name="von Dassow P."/>
            <person name="Valentin K."/>
            <person name="Van de Peer Y."/>
            <person name="Wheeler G."/>
            <person name="Dacks J.B."/>
            <person name="Delwiche C.F."/>
            <person name="Dyhrman S.T."/>
            <person name="Glockner G."/>
            <person name="John U."/>
            <person name="Richards T."/>
            <person name="Worden A.Z."/>
            <person name="Zhang X."/>
            <person name="Grigoriev I.V."/>
            <person name="Allen A.E."/>
            <person name="Bidle K."/>
            <person name="Borodovsky M."/>
            <person name="Bowler C."/>
            <person name="Brownlee C."/>
            <person name="Cock J.M."/>
            <person name="Elias M."/>
            <person name="Gladyshev V.N."/>
            <person name="Groth M."/>
            <person name="Guda C."/>
            <person name="Hadaegh A."/>
            <person name="Iglesias-Rodriguez M.D."/>
            <person name="Jenkins J."/>
            <person name="Jones B.M."/>
            <person name="Lawson T."/>
            <person name="Leese F."/>
            <person name="Lindquist E."/>
            <person name="Lobanov A."/>
            <person name="Lomsadze A."/>
            <person name="Malik S.B."/>
            <person name="Marsh M.E."/>
            <person name="Mackinder L."/>
            <person name="Mock T."/>
            <person name="Mueller-Roeber B."/>
            <person name="Pagarete A."/>
            <person name="Parker M."/>
            <person name="Probert I."/>
            <person name="Quesneville H."/>
            <person name="Raines C."/>
            <person name="Rensing S.A."/>
            <person name="Riano-Pachon D.M."/>
            <person name="Richier S."/>
            <person name="Rokitta S."/>
            <person name="Shiraiwa Y."/>
            <person name="Soanes D.M."/>
            <person name="van der Giezen M."/>
            <person name="Wahlund T.M."/>
            <person name="Williams B."/>
            <person name="Wilson W."/>
            <person name="Wolfe G."/>
            <person name="Wurch L.L."/>
        </authorList>
    </citation>
    <scope>NUCLEOTIDE SEQUENCE</scope>
</reference>
<dbReference type="EnsemblProtists" id="EOD39365">
    <property type="protein sequence ID" value="EOD39365"/>
    <property type="gene ID" value="EMIHUDRAFT_439861"/>
</dbReference>
<accession>A0A0D3KUD0</accession>
<keyword evidence="1" id="KW-0812">Transmembrane</keyword>
<evidence type="ECO:0000256" key="1">
    <source>
        <dbReference type="SAM" id="Phobius"/>
    </source>
</evidence>
<feature type="transmembrane region" description="Helical" evidence="1">
    <location>
        <begin position="70"/>
        <end position="95"/>
    </location>
</feature>
<dbReference type="HOGENOM" id="CLU_1231814_0_0_1"/>
<keyword evidence="1" id="KW-1133">Transmembrane helix</keyword>
<dbReference type="KEGG" id="ehx:EMIHUDRAFT_440531"/>
<dbReference type="KEGG" id="ehx:EMIHUDRAFT_439861"/>
<dbReference type="RefSeq" id="XP_005791794.1">
    <property type="nucleotide sequence ID" value="XM_005791737.1"/>
</dbReference>
<dbReference type="Proteomes" id="UP000013827">
    <property type="component" value="Unassembled WGS sequence"/>
</dbReference>